<evidence type="ECO:0000313" key="3">
    <source>
        <dbReference type="Proteomes" id="UP001189429"/>
    </source>
</evidence>
<evidence type="ECO:0000313" key="2">
    <source>
        <dbReference type="EMBL" id="CAK0813929.1"/>
    </source>
</evidence>
<proteinExistence type="predicted"/>
<dbReference type="Proteomes" id="UP001189429">
    <property type="component" value="Unassembled WGS sequence"/>
</dbReference>
<name>A0ABN9R8V6_9DINO</name>
<dbReference type="InterPro" id="IPR007884">
    <property type="entry name" value="METL9"/>
</dbReference>
<dbReference type="PANTHER" id="PTHR12890:SF0">
    <property type="entry name" value="PROTEIN-L-HISTIDINE N-PROS-METHYLTRANSFERASE"/>
    <property type="match status" value="1"/>
</dbReference>
<evidence type="ECO:0000256" key="1">
    <source>
        <dbReference type="SAM" id="MobiDB-lite"/>
    </source>
</evidence>
<dbReference type="PANTHER" id="PTHR12890">
    <property type="entry name" value="DREV PROTEIN"/>
    <property type="match status" value="1"/>
</dbReference>
<accession>A0ABN9R8V6</accession>
<protein>
    <submittedName>
        <fullName evidence="2">Uncharacterized protein</fullName>
    </submittedName>
</protein>
<feature type="non-terminal residue" evidence="2">
    <location>
        <position position="169"/>
    </location>
</feature>
<comment type="caution">
    <text evidence="2">The sequence shown here is derived from an EMBL/GenBank/DDBJ whole genome shotgun (WGS) entry which is preliminary data.</text>
</comment>
<sequence length="169" mass="17613">SLIRFFLLSPPAPRATREPLAGAPGMAGGARTGADEASASSSTSGGSSCSSLPRGLPERPADFEYGCDLGRLPASVARQWVALGYDEETAVFVRSCLDDSSSLAMAGDFLRCCMSITDANGYLGRCHMHVFSARQAELLLRRSFGGHCAGAPRFARLLDVGAGDGHVTG</sequence>
<dbReference type="EMBL" id="CAUYUJ010005523">
    <property type="protein sequence ID" value="CAK0813929.1"/>
    <property type="molecule type" value="Genomic_DNA"/>
</dbReference>
<feature type="compositionally biased region" description="Low complexity" evidence="1">
    <location>
        <begin position="37"/>
        <end position="51"/>
    </location>
</feature>
<feature type="non-terminal residue" evidence="2">
    <location>
        <position position="1"/>
    </location>
</feature>
<feature type="region of interest" description="Disordered" evidence="1">
    <location>
        <begin position="16"/>
        <end position="54"/>
    </location>
</feature>
<dbReference type="Pfam" id="PF05219">
    <property type="entry name" value="DREV"/>
    <property type="match status" value="1"/>
</dbReference>
<gene>
    <name evidence="2" type="ORF">PCOR1329_LOCUS17697</name>
</gene>
<keyword evidence="3" id="KW-1185">Reference proteome</keyword>
<reference evidence="2" key="1">
    <citation type="submission" date="2023-10" db="EMBL/GenBank/DDBJ databases">
        <authorList>
            <person name="Chen Y."/>
            <person name="Shah S."/>
            <person name="Dougan E. K."/>
            <person name="Thang M."/>
            <person name="Chan C."/>
        </authorList>
    </citation>
    <scope>NUCLEOTIDE SEQUENCE [LARGE SCALE GENOMIC DNA]</scope>
</reference>
<organism evidence="2 3">
    <name type="scientific">Prorocentrum cordatum</name>
    <dbReference type="NCBI Taxonomy" id="2364126"/>
    <lineage>
        <taxon>Eukaryota</taxon>
        <taxon>Sar</taxon>
        <taxon>Alveolata</taxon>
        <taxon>Dinophyceae</taxon>
        <taxon>Prorocentrales</taxon>
        <taxon>Prorocentraceae</taxon>
        <taxon>Prorocentrum</taxon>
    </lineage>
</organism>